<name>B1KL76_SHEWM</name>
<dbReference type="SUPFAM" id="SSF82185">
    <property type="entry name" value="Histone H3 K4-specific methyltransferase SET7/9 N-terminal domain"/>
    <property type="match status" value="2"/>
</dbReference>
<sequence length="351" mass="41198">MSFNKPVKLSSNPIALIVTLLFFSGCEQVPTHPINEEELEQIECSETEEQGLTINQDCLTGYRGKPFTGIGVSTSMYGNHFNAAQYKDGLKHGFSFSANEVHLKFQGWFNQGLKDGEHLVYHYKSDKLRSRTIYQEGEKLTEDFYTEEGIINSFKRFDGEDIVESISYEKGREWIHTYFAQNGEKRQRWKRYYANGQLSSNGEFRDEDLKKLNEITYFFSGKIRTQFNYDRQSNRSQLDTYWPNGYRQSEKHYIYPSITLDGKVLRFCQENGQLQAIEHYRKNIEHGLFEQFYCNGQLQKREHYADGIIIDKQVKVFHENGQLMILRKLDGKGKEVSSKYYDETGKLTYQE</sequence>
<proteinExistence type="predicted"/>
<dbReference type="eggNOG" id="COG2849">
    <property type="taxonomic scope" value="Bacteria"/>
</dbReference>
<gene>
    <name evidence="1" type="ordered locus">Swoo_0116</name>
</gene>
<dbReference type="KEGG" id="swd:Swoo_0116"/>
<dbReference type="InterPro" id="IPR011652">
    <property type="entry name" value="MORN_2"/>
</dbReference>
<dbReference type="Proteomes" id="UP000002168">
    <property type="component" value="Chromosome"/>
</dbReference>
<reference evidence="1 2" key="1">
    <citation type="submission" date="2008-02" db="EMBL/GenBank/DDBJ databases">
        <title>Complete sequence of Shewanella woodyi ATCC 51908.</title>
        <authorList>
            <consortium name="US DOE Joint Genome Institute"/>
            <person name="Copeland A."/>
            <person name="Lucas S."/>
            <person name="Lapidus A."/>
            <person name="Glavina del Rio T."/>
            <person name="Dalin E."/>
            <person name="Tice H."/>
            <person name="Bruce D."/>
            <person name="Goodwin L."/>
            <person name="Pitluck S."/>
            <person name="Sims D."/>
            <person name="Brettin T."/>
            <person name="Detter J.C."/>
            <person name="Han C."/>
            <person name="Kuske C.R."/>
            <person name="Schmutz J."/>
            <person name="Larimer F."/>
            <person name="Land M."/>
            <person name="Hauser L."/>
            <person name="Kyrpides N."/>
            <person name="Lykidis A."/>
            <person name="Zhao J.-S."/>
            <person name="Richardson P."/>
        </authorList>
    </citation>
    <scope>NUCLEOTIDE SEQUENCE [LARGE SCALE GENOMIC DNA]</scope>
    <source>
        <strain evidence="2">ATCC 51908 / MS32</strain>
    </source>
</reference>
<dbReference type="Gene3D" id="3.90.930.1">
    <property type="match status" value="1"/>
</dbReference>
<dbReference type="Gene3D" id="2.20.110.10">
    <property type="entry name" value="Histone H3 K4-specific methyltransferase SET7/9 N-terminal domain"/>
    <property type="match status" value="1"/>
</dbReference>
<organism evidence="1 2">
    <name type="scientific">Shewanella woodyi (strain ATCC 51908 / MS32)</name>
    <dbReference type="NCBI Taxonomy" id="392500"/>
    <lineage>
        <taxon>Bacteria</taxon>
        <taxon>Pseudomonadati</taxon>
        <taxon>Pseudomonadota</taxon>
        <taxon>Gammaproteobacteria</taxon>
        <taxon>Alteromonadales</taxon>
        <taxon>Shewanellaceae</taxon>
        <taxon>Shewanella</taxon>
    </lineage>
</organism>
<evidence type="ECO:0000313" key="1">
    <source>
        <dbReference type="EMBL" id="ACA84417.1"/>
    </source>
</evidence>
<dbReference type="PROSITE" id="PS51257">
    <property type="entry name" value="PROKAR_LIPOPROTEIN"/>
    <property type="match status" value="1"/>
</dbReference>
<dbReference type="RefSeq" id="WP_012322766.1">
    <property type="nucleotide sequence ID" value="NC_010506.1"/>
</dbReference>
<dbReference type="HOGENOM" id="CLU_798990_0_0_6"/>
<protein>
    <recommendedName>
        <fullName evidence="3">MORN variant repeat protein</fullName>
    </recommendedName>
</protein>
<dbReference type="STRING" id="392500.Swoo_0116"/>
<accession>B1KL76</accession>
<keyword evidence="2" id="KW-1185">Reference proteome</keyword>
<dbReference type="AlphaFoldDB" id="B1KL76"/>
<dbReference type="Pfam" id="PF07661">
    <property type="entry name" value="MORN_2"/>
    <property type="match status" value="2"/>
</dbReference>
<evidence type="ECO:0008006" key="3">
    <source>
        <dbReference type="Google" id="ProtNLM"/>
    </source>
</evidence>
<dbReference type="EMBL" id="CP000961">
    <property type="protein sequence ID" value="ACA84417.1"/>
    <property type="molecule type" value="Genomic_DNA"/>
</dbReference>
<evidence type="ECO:0000313" key="2">
    <source>
        <dbReference type="Proteomes" id="UP000002168"/>
    </source>
</evidence>